<proteinExistence type="predicted"/>
<dbReference type="EMBL" id="JACXZA010000001">
    <property type="protein sequence ID" value="MBD3917991.1"/>
    <property type="molecule type" value="Genomic_DNA"/>
</dbReference>
<reference evidence="1 2" key="1">
    <citation type="submission" date="2020-09" db="EMBL/GenBank/DDBJ databases">
        <title>Paenibacillus sp. strain PR3 16S rRNA gene Genome sequencing and assembly.</title>
        <authorList>
            <person name="Kim J."/>
        </authorList>
    </citation>
    <scope>NUCLEOTIDE SEQUENCE [LARGE SCALE GENOMIC DNA]</scope>
    <source>
        <strain evidence="1 2">PR3</strain>
    </source>
</reference>
<accession>A0ABR8MSI5</accession>
<evidence type="ECO:0000313" key="2">
    <source>
        <dbReference type="Proteomes" id="UP000609346"/>
    </source>
</evidence>
<comment type="caution">
    <text evidence="1">The sequence shown here is derived from an EMBL/GenBank/DDBJ whole genome shotgun (WGS) entry which is preliminary data.</text>
</comment>
<name>A0ABR8MSI5_9BACL</name>
<organism evidence="1 2">
    <name type="scientific">Paenibacillus terricola</name>
    <dbReference type="NCBI Taxonomy" id="2763503"/>
    <lineage>
        <taxon>Bacteria</taxon>
        <taxon>Bacillati</taxon>
        <taxon>Bacillota</taxon>
        <taxon>Bacilli</taxon>
        <taxon>Bacillales</taxon>
        <taxon>Paenibacillaceae</taxon>
        <taxon>Paenibacillus</taxon>
    </lineage>
</organism>
<protein>
    <submittedName>
        <fullName evidence="1">Uncharacterized protein</fullName>
    </submittedName>
</protein>
<sequence>MTELIRARSEVTSITLIGEPLAAACRLVRNVNTMEGQVWSSVMMKA</sequence>
<gene>
    <name evidence="1" type="ORF">H8B09_04435</name>
</gene>
<dbReference type="RefSeq" id="WP_191202233.1">
    <property type="nucleotide sequence ID" value="NZ_JACXZA010000001.1"/>
</dbReference>
<dbReference type="Proteomes" id="UP000609346">
    <property type="component" value="Unassembled WGS sequence"/>
</dbReference>
<keyword evidence="2" id="KW-1185">Reference proteome</keyword>
<evidence type="ECO:0000313" key="1">
    <source>
        <dbReference type="EMBL" id="MBD3917991.1"/>
    </source>
</evidence>